<keyword evidence="2" id="KW-1185">Reference proteome</keyword>
<protein>
    <submittedName>
        <fullName evidence="1">Uncharacterized protein</fullName>
    </submittedName>
</protein>
<accession>A0ACC1M9V7</accession>
<gene>
    <name evidence="1" type="ORF">IWW38_000800</name>
</gene>
<name>A0ACC1M9V7_9FUNG</name>
<dbReference type="Proteomes" id="UP001139981">
    <property type="component" value="Unassembled WGS sequence"/>
</dbReference>
<reference evidence="1" key="1">
    <citation type="submission" date="2022-07" db="EMBL/GenBank/DDBJ databases">
        <title>Phylogenomic reconstructions and comparative analyses of Kickxellomycotina fungi.</title>
        <authorList>
            <person name="Reynolds N.K."/>
            <person name="Stajich J.E."/>
            <person name="Barry K."/>
            <person name="Grigoriev I.V."/>
            <person name="Crous P."/>
            <person name="Smith M.E."/>
        </authorList>
    </citation>
    <scope>NUCLEOTIDE SEQUENCE</scope>
    <source>
        <strain evidence="1">CBS 190363</strain>
    </source>
</reference>
<evidence type="ECO:0000313" key="2">
    <source>
        <dbReference type="Proteomes" id="UP001139981"/>
    </source>
</evidence>
<proteinExistence type="predicted"/>
<comment type="caution">
    <text evidence="1">The sequence shown here is derived from an EMBL/GenBank/DDBJ whole genome shotgun (WGS) entry which is preliminary data.</text>
</comment>
<dbReference type="EMBL" id="JANBVB010000016">
    <property type="protein sequence ID" value="KAJ2899850.1"/>
    <property type="molecule type" value="Genomic_DNA"/>
</dbReference>
<organism evidence="1 2">
    <name type="scientific">Coemansia aciculifera</name>
    <dbReference type="NCBI Taxonomy" id="417176"/>
    <lineage>
        <taxon>Eukaryota</taxon>
        <taxon>Fungi</taxon>
        <taxon>Fungi incertae sedis</taxon>
        <taxon>Zoopagomycota</taxon>
        <taxon>Kickxellomycotina</taxon>
        <taxon>Kickxellomycetes</taxon>
        <taxon>Kickxellales</taxon>
        <taxon>Kickxellaceae</taxon>
        <taxon>Coemansia</taxon>
    </lineage>
</organism>
<sequence length="201" mass="22280">MRQSLSRYHPYEVAGACVLLASKVEENKRGLKDIALACSFVAMKGHAKEAADEREKWERVLKRLEITVLENCCFDMDIVHPYGIIDTLAPEFGIPAYIGKSATAVINDSMRTHICLLYRPEVAAVAALYFAMEVHGFALNGGSLFESRRIRIPAAGAAAARLVDECIVDFVDFYRREADSEREAHRQQAKSSAAVVAHPSH</sequence>
<evidence type="ECO:0000313" key="1">
    <source>
        <dbReference type="EMBL" id="KAJ2899850.1"/>
    </source>
</evidence>